<evidence type="ECO:0000259" key="11">
    <source>
        <dbReference type="Pfam" id="PF22638"/>
    </source>
</evidence>
<gene>
    <name evidence="7" type="primary">flgK</name>
    <name evidence="12" type="ordered locus">Fbal_2307</name>
</gene>
<keyword evidence="12" id="KW-0282">Flagellum</keyword>
<keyword evidence="6 7" id="KW-0975">Bacterial flagellum</keyword>
<feature type="coiled-coil region" evidence="8">
    <location>
        <begin position="137"/>
        <end position="164"/>
    </location>
</feature>
<feature type="domain" description="Flagellar hook-associated protein FlgK helical" evidence="11">
    <location>
        <begin position="89"/>
        <end position="320"/>
    </location>
</feature>
<dbReference type="NCBIfam" id="TIGR02492">
    <property type="entry name" value="flgK_ends"/>
    <property type="match status" value="1"/>
</dbReference>
<dbReference type="InterPro" id="IPR053927">
    <property type="entry name" value="FlgK_helical"/>
</dbReference>
<evidence type="ECO:0000256" key="7">
    <source>
        <dbReference type="RuleBase" id="RU362065"/>
    </source>
</evidence>
<evidence type="ECO:0000313" key="12">
    <source>
        <dbReference type="EMBL" id="ADN76510.1"/>
    </source>
</evidence>
<dbReference type="eggNOG" id="COG1256">
    <property type="taxonomic scope" value="Bacteria"/>
</dbReference>
<feature type="domain" description="Flagellar basal-body/hook protein C-terminal" evidence="10">
    <location>
        <begin position="418"/>
        <end position="455"/>
    </location>
</feature>
<evidence type="ECO:0000259" key="9">
    <source>
        <dbReference type="Pfam" id="PF00460"/>
    </source>
</evidence>
<dbReference type="STRING" id="550540.Fbal_2307"/>
<dbReference type="KEGG" id="fbl:Fbal_2307"/>
<evidence type="ECO:0000256" key="4">
    <source>
        <dbReference type="ARBA" id="ARBA00016244"/>
    </source>
</evidence>
<dbReference type="SUPFAM" id="SSF64518">
    <property type="entry name" value="Phase 1 flagellin"/>
    <property type="match status" value="1"/>
</dbReference>
<dbReference type="PANTHER" id="PTHR30033:SF1">
    <property type="entry name" value="FLAGELLAR HOOK-ASSOCIATED PROTEIN 1"/>
    <property type="match status" value="1"/>
</dbReference>
<dbReference type="GO" id="GO:0005576">
    <property type="term" value="C:extracellular region"/>
    <property type="evidence" value="ECO:0007669"/>
    <property type="project" value="UniProtKB-SubCell"/>
</dbReference>
<evidence type="ECO:0000256" key="6">
    <source>
        <dbReference type="ARBA" id="ARBA00023143"/>
    </source>
</evidence>
<keyword evidence="13" id="KW-1185">Reference proteome</keyword>
<dbReference type="GeneID" id="67182519"/>
<keyword evidence="8" id="KW-0175">Coiled coil</keyword>
<proteinExistence type="inferred from homology"/>
<dbReference type="GO" id="GO:0044780">
    <property type="term" value="P:bacterial-type flagellum assembly"/>
    <property type="evidence" value="ECO:0007669"/>
    <property type="project" value="InterPro"/>
</dbReference>
<keyword evidence="12" id="KW-0966">Cell projection</keyword>
<keyword evidence="5 7" id="KW-0964">Secreted</keyword>
<organism evidence="12 13">
    <name type="scientific">Ferrimonas balearica (strain DSM 9799 / CCM 4581 / KCTC 23876 / PAT)</name>
    <dbReference type="NCBI Taxonomy" id="550540"/>
    <lineage>
        <taxon>Bacteria</taxon>
        <taxon>Pseudomonadati</taxon>
        <taxon>Pseudomonadota</taxon>
        <taxon>Gammaproteobacteria</taxon>
        <taxon>Alteromonadales</taxon>
        <taxon>Ferrimonadaceae</taxon>
        <taxon>Ferrimonas</taxon>
    </lineage>
</organism>
<comment type="subcellular location">
    <subcellularLocation>
        <location evidence="1 7">Bacterial flagellum</location>
    </subcellularLocation>
    <subcellularLocation>
        <location evidence="2 7">Secreted</location>
    </subcellularLocation>
</comment>
<dbReference type="Proteomes" id="UP000006683">
    <property type="component" value="Chromosome"/>
</dbReference>
<dbReference type="EMBL" id="CP002209">
    <property type="protein sequence ID" value="ADN76510.1"/>
    <property type="molecule type" value="Genomic_DNA"/>
</dbReference>
<sequence length="457" mass="48989">MNMLGNGLSGLHAAQMHLATTSNNIANATTPGYSRQQLLVSARPGGFMGAGSGVQVDGVRRVADEYLTAQIWRASTQAGFSTTKASYLGKTEEVFGSKGASISMGLDSLFAALNSSVESPNDIATRQSVMNEAKSLASRFSTINQSLESQLKQVEEQIKGSVTEVNTRLENIARINKEIQRNMSNGDVPPQLLDARDQAVAELSEMVDIRTTENADGTINITLPKGQPLVLGTSAASFETFPDPANPQMSSLSLTIGNTTYEIQENVGGKMGALFDYRDGSWQQSRDFIDELAMQLADGFNSILANGTDLNGNPPALDLFTYDPDNPAGTLKVTDGFTAEMLAFGQDGTPGDNSNLKDLLAFADTKLTFTSLGSDATLNEAYAMYLGELGIQSRQAQLESDSADGELLRALNERDGVSAVNLDEEGINIIVYQQAYQANAKVISTADQLFQTMMTMF</sequence>
<dbReference type="GO" id="GO:0009424">
    <property type="term" value="C:bacterial-type flagellum hook"/>
    <property type="evidence" value="ECO:0007669"/>
    <property type="project" value="UniProtKB-UniRule"/>
</dbReference>
<evidence type="ECO:0000313" key="13">
    <source>
        <dbReference type="Proteomes" id="UP000006683"/>
    </source>
</evidence>
<dbReference type="RefSeq" id="WP_013345816.1">
    <property type="nucleotide sequence ID" value="NC_014541.1"/>
</dbReference>
<dbReference type="Pfam" id="PF22638">
    <property type="entry name" value="FlgK_D1"/>
    <property type="match status" value="1"/>
</dbReference>
<feature type="domain" description="Flagellar basal body rod protein N-terminal" evidence="9">
    <location>
        <begin position="6"/>
        <end position="33"/>
    </location>
</feature>
<dbReference type="InterPro" id="IPR010930">
    <property type="entry name" value="Flg_bb/hook_C_dom"/>
</dbReference>
<protein>
    <recommendedName>
        <fullName evidence="4 7">Flagellar hook-associated protein 1</fullName>
        <shortName evidence="7">HAP1</shortName>
    </recommendedName>
</protein>
<dbReference type="InterPro" id="IPR002371">
    <property type="entry name" value="FlgK"/>
</dbReference>
<dbReference type="Pfam" id="PF06429">
    <property type="entry name" value="Flg_bbr_C"/>
    <property type="match status" value="1"/>
</dbReference>
<reference evidence="12 13" key="1">
    <citation type="journal article" date="2010" name="Stand. Genomic Sci.">
        <title>Complete genome sequence of Ferrimonas balearica type strain (PAT).</title>
        <authorList>
            <person name="Nolan M."/>
            <person name="Sikorski J."/>
            <person name="Davenport K."/>
            <person name="Lucas S."/>
            <person name="Glavina Del Rio T."/>
            <person name="Tice H."/>
            <person name="Cheng J."/>
            <person name="Goodwin L."/>
            <person name="Pitluck S."/>
            <person name="Liolios K."/>
            <person name="Ivanova N."/>
            <person name="Mavromatis K."/>
            <person name="Ovchinnikova G."/>
            <person name="Pati A."/>
            <person name="Chen A."/>
            <person name="Palaniappan K."/>
            <person name="Land M."/>
            <person name="Hauser L."/>
            <person name="Chang Y."/>
            <person name="Jeffries C."/>
            <person name="Tapia R."/>
            <person name="Brettin T."/>
            <person name="Detter J."/>
            <person name="Han C."/>
            <person name="Yasawong M."/>
            <person name="Rohde M."/>
            <person name="Tindall B."/>
            <person name="Goker M."/>
            <person name="Woyke T."/>
            <person name="Bristow J."/>
            <person name="Eisen J."/>
            <person name="Markowitz V."/>
            <person name="Hugenholtz P."/>
            <person name="Kyrpides N."/>
            <person name="Klenk H."/>
            <person name="Lapidus A."/>
        </authorList>
    </citation>
    <scope>NUCLEOTIDE SEQUENCE [LARGE SCALE GENOMIC DNA]</scope>
    <source>
        <strain evidence="13">DSM 9799 / CCM 4581 / KCTC 23876 / PAT</strain>
    </source>
</reference>
<comment type="similarity">
    <text evidence="3 7">Belongs to the flagella basal body rod proteins family.</text>
</comment>
<evidence type="ECO:0000256" key="3">
    <source>
        <dbReference type="ARBA" id="ARBA00009677"/>
    </source>
</evidence>
<dbReference type="PRINTS" id="PR01005">
    <property type="entry name" value="FLGHOOKAP1"/>
</dbReference>
<keyword evidence="12" id="KW-0969">Cilium</keyword>
<evidence type="ECO:0000256" key="1">
    <source>
        <dbReference type="ARBA" id="ARBA00004365"/>
    </source>
</evidence>
<dbReference type="GO" id="GO:0005198">
    <property type="term" value="F:structural molecule activity"/>
    <property type="evidence" value="ECO:0007669"/>
    <property type="project" value="UniProtKB-UniRule"/>
</dbReference>
<dbReference type="PANTHER" id="PTHR30033">
    <property type="entry name" value="FLAGELLAR HOOK-ASSOCIATED PROTEIN 1"/>
    <property type="match status" value="1"/>
</dbReference>
<evidence type="ECO:0000259" key="10">
    <source>
        <dbReference type="Pfam" id="PF06429"/>
    </source>
</evidence>
<dbReference type="Pfam" id="PF00460">
    <property type="entry name" value="Flg_bb_rod"/>
    <property type="match status" value="1"/>
</dbReference>
<evidence type="ECO:0000256" key="8">
    <source>
        <dbReference type="SAM" id="Coils"/>
    </source>
</evidence>
<dbReference type="AlphaFoldDB" id="E1SLE6"/>
<accession>E1SLE6</accession>
<evidence type="ECO:0000256" key="5">
    <source>
        <dbReference type="ARBA" id="ARBA00022525"/>
    </source>
</evidence>
<dbReference type="InterPro" id="IPR001444">
    <property type="entry name" value="Flag_bb_rod_N"/>
</dbReference>
<dbReference type="OrthoDB" id="9802553at2"/>
<name>E1SLE6_FERBD</name>
<dbReference type="HOGENOM" id="CLU_012762_2_0_6"/>
<evidence type="ECO:0000256" key="2">
    <source>
        <dbReference type="ARBA" id="ARBA00004613"/>
    </source>
</evidence>